<dbReference type="HOGENOM" id="CLU_043687_0_0_1"/>
<name>A0A084QAR3_STAC4</name>
<dbReference type="EMBL" id="KL660875">
    <property type="protein sequence ID" value="KFA61048.1"/>
    <property type="molecule type" value="Genomic_DNA"/>
</dbReference>
<dbReference type="Proteomes" id="UP000028524">
    <property type="component" value="Unassembled WGS sequence"/>
</dbReference>
<protein>
    <submittedName>
        <fullName evidence="2">Uncharacterized protein</fullName>
    </submittedName>
</protein>
<dbReference type="InterPro" id="IPR046536">
    <property type="entry name" value="DUF6601"/>
</dbReference>
<dbReference type="STRING" id="1283841.A0A084QAR3"/>
<dbReference type="Pfam" id="PF20246">
    <property type="entry name" value="DUF6601"/>
    <property type="match status" value="1"/>
</dbReference>
<keyword evidence="3" id="KW-1185">Reference proteome</keyword>
<feature type="transmembrane region" description="Helical" evidence="1">
    <location>
        <begin position="198"/>
        <end position="219"/>
    </location>
</feature>
<dbReference type="InParanoid" id="A0A084QAR3"/>
<accession>A0A084QAR3</accession>
<proteinExistence type="predicted"/>
<keyword evidence="1" id="KW-0812">Transmembrane</keyword>
<feature type="transmembrane region" description="Helical" evidence="1">
    <location>
        <begin position="239"/>
        <end position="265"/>
    </location>
</feature>
<evidence type="ECO:0000313" key="3">
    <source>
        <dbReference type="Proteomes" id="UP000028524"/>
    </source>
</evidence>
<reference evidence="2 3" key="1">
    <citation type="journal article" date="2014" name="BMC Genomics">
        <title>Comparative genome sequencing reveals chemotype-specific gene clusters in the toxigenic black mold Stachybotrys.</title>
        <authorList>
            <person name="Semeiks J."/>
            <person name="Borek D."/>
            <person name="Otwinowski Z."/>
            <person name="Grishin N.V."/>
        </authorList>
    </citation>
    <scope>NUCLEOTIDE SEQUENCE [LARGE SCALE GENOMIC DNA]</scope>
    <source>
        <strain evidence="2 3">IBT 40285</strain>
    </source>
</reference>
<evidence type="ECO:0000256" key="1">
    <source>
        <dbReference type="SAM" id="Phobius"/>
    </source>
</evidence>
<dbReference type="AlphaFoldDB" id="A0A084QAR3"/>
<keyword evidence="1" id="KW-1133">Transmembrane helix</keyword>
<gene>
    <name evidence="2" type="ORF">S40285_08007</name>
</gene>
<dbReference type="OrthoDB" id="5086500at2759"/>
<evidence type="ECO:0000313" key="2">
    <source>
        <dbReference type="EMBL" id="KFA61048.1"/>
    </source>
</evidence>
<dbReference type="OMA" id="ADLHIVW"/>
<dbReference type="PANTHER" id="PTHR34414:SF1">
    <property type="entry name" value="SUBTILISIN-LIKE SERINE PROTEASE"/>
    <property type="match status" value="1"/>
</dbReference>
<sequence length="284" mass="33158">MWPRKEMQRFLAADLLTPRLGLLHDYLWLAGLPKPCRSLSRQRVMDREIFVTERPDEHMVWHRTRILLKPLPEYLLCHDFWVANLCANNELHASAVGMLLSFSWLVNYQSDFALAKEAGLISRNLEWREWTVFMADFLSHVGEDAVVHVDRRYKYGELRLSRLNTMTRYLPGMWSTNNFLRQYISTSTWYQEFFERNFSWLLGTFLYISVILSAMQVALATPQLGENVPFQNMSYSIAVFTITAVFLGVATISAVWFFLFCFHLLSTIAFTKRALSSNKANMVP</sequence>
<dbReference type="PANTHER" id="PTHR34414">
    <property type="entry name" value="HET DOMAIN-CONTAINING PROTEIN-RELATED"/>
    <property type="match status" value="1"/>
</dbReference>
<organism evidence="2 3">
    <name type="scientific">Stachybotrys chlorohalonatus (strain IBT 40285)</name>
    <dbReference type="NCBI Taxonomy" id="1283841"/>
    <lineage>
        <taxon>Eukaryota</taxon>
        <taxon>Fungi</taxon>
        <taxon>Dikarya</taxon>
        <taxon>Ascomycota</taxon>
        <taxon>Pezizomycotina</taxon>
        <taxon>Sordariomycetes</taxon>
        <taxon>Hypocreomycetidae</taxon>
        <taxon>Hypocreales</taxon>
        <taxon>Stachybotryaceae</taxon>
        <taxon>Stachybotrys</taxon>
    </lineage>
</organism>
<keyword evidence="1" id="KW-0472">Membrane</keyword>